<dbReference type="Gene3D" id="2.40.50.100">
    <property type="match status" value="1"/>
</dbReference>
<keyword evidence="8" id="KW-1185">Reference proteome</keyword>
<evidence type="ECO:0000259" key="4">
    <source>
        <dbReference type="Pfam" id="PF25876"/>
    </source>
</evidence>
<keyword evidence="3" id="KW-0812">Transmembrane</keyword>
<dbReference type="Proteomes" id="UP000029385">
    <property type="component" value="Unassembled WGS sequence"/>
</dbReference>
<evidence type="ECO:0008006" key="9">
    <source>
        <dbReference type="Google" id="ProtNLM"/>
    </source>
</evidence>
<evidence type="ECO:0000259" key="5">
    <source>
        <dbReference type="Pfam" id="PF25917"/>
    </source>
</evidence>
<dbReference type="InterPro" id="IPR050739">
    <property type="entry name" value="MFP"/>
</dbReference>
<dbReference type="STRING" id="1121015.GCA_000420545_00784"/>
<feature type="domain" description="Multidrug resistance protein MdtA-like barrel-sandwich hybrid" evidence="5">
    <location>
        <begin position="60"/>
        <end position="247"/>
    </location>
</feature>
<evidence type="ECO:0000259" key="6">
    <source>
        <dbReference type="Pfam" id="PF25954"/>
    </source>
</evidence>
<dbReference type="InterPro" id="IPR058625">
    <property type="entry name" value="MdtA-like_BSH"/>
</dbReference>
<comment type="caution">
    <text evidence="7">The sequence shown here is derived from an EMBL/GenBank/DDBJ whole genome shotgun (WGS) entry which is preliminary data.</text>
</comment>
<dbReference type="InterPro" id="IPR058624">
    <property type="entry name" value="MdtA-like_HH"/>
</dbReference>
<organism evidence="7 8">
    <name type="scientific">Arenimonas oryziterrae DSM 21050 = YC6267</name>
    <dbReference type="NCBI Taxonomy" id="1121015"/>
    <lineage>
        <taxon>Bacteria</taxon>
        <taxon>Pseudomonadati</taxon>
        <taxon>Pseudomonadota</taxon>
        <taxon>Gammaproteobacteria</taxon>
        <taxon>Lysobacterales</taxon>
        <taxon>Lysobacteraceae</taxon>
        <taxon>Arenimonas</taxon>
    </lineage>
</organism>
<dbReference type="AlphaFoldDB" id="A0A091BGS7"/>
<comment type="subcellular location">
    <subcellularLocation>
        <location evidence="1">Cell envelope</location>
    </subcellularLocation>
</comment>
<dbReference type="EMBL" id="AVCI01000005">
    <property type="protein sequence ID" value="KFN43570.1"/>
    <property type="molecule type" value="Genomic_DNA"/>
</dbReference>
<keyword evidence="3" id="KW-1133">Transmembrane helix</keyword>
<dbReference type="Pfam" id="PF25917">
    <property type="entry name" value="BSH_RND"/>
    <property type="match status" value="1"/>
</dbReference>
<reference evidence="7 8" key="1">
    <citation type="submission" date="2013-09" db="EMBL/GenBank/DDBJ databases">
        <title>Genome sequencing of Arenimonas oryziterrae.</title>
        <authorList>
            <person name="Chen F."/>
            <person name="Wang G."/>
        </authorList>
    </citation>
    <scope>NUCLEOTIDE SEQUENCE [LARGE SCALE GENOMIC DNA]</scope>
    <source>
        <strain evidence="7 8">YC6267</strain>
    </source>
</reference>
<dbReference type="eggNOG" id="COG1566">
    <property type="taxonomic scope" value="Bacteria"/>
</dbReference>
<keyword evidence="3" id="KW-0472">Membrane</keyword>
<dbReference type="Pfam" id="PF25954">
    <property type="entry name" value="Beta-barrel_RND_2"/>
    <property type="match status" value="1"/>
</dbReference>
<dbReference type="SUPFAM" id="SSF111369">
    <property type="entry name" value="HlyD-like secretion proteins"/>
    <property type="match status" value="2"/>
</dbReference>
<evidence type="ECO:0000256" key="1">
    <source>
        <dbReference type="ARBA" id="ARBA00004196"/>
    </source>
</evidence>
<dbReference type="PANTHER" id="PTHR30386:SF19">
    <property type="entry name" value="MULTIDRUG EXPORT PROTEIN EMRA-RELATED"/>
    <property type="match status" value="1"/>
</dbReference>
<dbReference type="Gene3D" id="1.10.287.470">
    <property type="entry name" value="Helix hairpin bin"/>
    <property type="match status" value="1"/>
</dbReference>
<name>A0A091BGS7_9GAMM</name>
<protein>
    <recommendedName>
        <fullName evidence="9">RND efflux pump membrane fusion protein barrel-sandwich domain-containing protein</fullName>
    </recommendedName>
</protein>
<proteinExistence type="inferred from homology"/>
<dbReference type="GO" id="GO:0030313">
    <property type="term" value="C:cell envelope"/>
    <property type="evidence" value="ECO:0007669"/>
    <property type="project" value="UniProtKB-SubCell"/>
</dbReference>
<dbReference type="Pfam" id="PF25876">
    <property type="entry name" value="HH_MFP_RND"/>
    <property type="match status" value="1"/>
</dbReference>
<feature type="transmembrane region" description="Helical" evidence="3">
    <location>
        <begin position="21"/>
        <end position="39"/>
    </location>
</feature>
<comment type="similarity">
    <text evidence="2">Belongs to the membrane fusion protein (MFP) (TC 8.A.1) family.</text>
</comment>
<dbReference type="InterPro" id="IPR058792">
    <property type="entry name" value="Beta-barrel_RND_2"/>
</dbReference>
<dbReference type="RefSeq" id="WP_022968435.1">
    <property type="nucleotide sequence ID" value="NZ_ATVD01000001.1"/>
</dbReference>
<gene>
    <name evidence="7" type="ORF">N789_09860</name>
</gene>
<evidence type="ECO:0000256" key="2">
    <source>
        <dbReference type="ARBA" id="ARBA00009477"/>
    </source>
</evidence>
<sequence>MTTELKPAARLNEAKAAVRRVPRWLWIAGPLLVIALFAWEFVVSSRSVETDNAYVKADRVMISTQVSGRVSQVLVGQNEAVHLGQLLYRIDPAPLKIALAEAEARLAKVADDAGASRAGVRESDASVRSSEETLAWAKQELSRQQQLLARHLVAQKAVDDARHAMSEAQASRDSAVAARDKARLTLGGKPGSTLEQLPDYREALALRDRARLDLEHVDVYAPVDGIIGNHDLQPGEYLTVGQVAMPLVATHPVWIEANFKETDLARMRVGQKAEIRIDSYPGVRWHAQVASISPASGSEFSVLPAQNATGNWVKVVQRIPVKLSLVDVAQNAPVLRAGMSADVTVDIADDADAPAPARTAAR</sequence>
<dbReference type="GO" id="GO:0055085">
    <property type="term" value="P:transmembrane transport"/>
    <property type="evidence" value="ECO:0007669"/>
    <property type="project" value="InterPro"/>
</dbReference>
<feature type="domain" description="Multidrug resistance protein MdtA-like alpha-helical hairpin" evidence="4">
    <location>
        <begin position="126"/>
        <end position="186"/>
    </location>
</feature>
<evidence type="ECO:0000313" key="8">
    <source>
        <dbReference type="Proteomes" id="UP000029385"/>
    </source>
</evidence>
<evidence type="ECO:0000256" key="3">
    <source>
        <dbReference type="SAM" id="Phobius"/>
    </source>
</evidence>
<dbReference type="PATRIC" id="fig|1121015.4.peg.1459"/>
<evidence type="ECO:0000313" key="7">
    <source>
        <dbReference type="EMBL" id="KFN43570.1"/>
    </source>
</evidence>
<dbReference type="Gene3D" id="2.40.30.170">
    <property type="match status" value="1"/>
</dbReference>
<accession>A0A091BGS7</accession>
<dbReference type="PANTHER" id="PTHR30386">
    <property type="entry name" value="MEMBRANE FUSION SUBUNIT OF EMRAB-TOLC MULTIDRUG EFFLUX PUMP"/>
    <property type="match status" value="1"/>
</dbReference>
<dbReference type="OrthoDB" id="9811754at2"/>
<feature type="domain" description="CusB-like beta-barrel" evidence="6">
    <location>
        <begin position="252"/>
        <end position="295"/>
    </location>
</feature>